<keyword evidence="5 6" id="KW-0472">Membrane</keyword>
<reference evidence="9" key="1">
    <citation type="submission" date="2025-08" db="UniProtKB">
        <authorList>
            <consortium name="RefSeq"/>
        </authorList>
    </citation>
    <scope>IDENTIFICATION</scope>
    <source>
        <tissue evidence="9">Sperm</tissue>
    </source>
</reference>
<name>A0AAJ7SR67_PETMA</name>
<feature type="domain" description="3-oxo-5-alpha-steroid 4-dehydrogenase C-terminal" evidence="7">
    <location>
        <begin position="110"/>
        <end position="237"/>
    </location>
</feature>
<dbReference type="RefSeq" id="XP_032803729.1">
    <property type="nucleotide sequence ID" value="XM_032947838.1"/>
</dbReference>
<sequence>MSTHCNEVLVTWMGLCMAAAGVLNTLGKEMAYGRFWDREGRPRVMLPARLAWCTQEMPSLAVPVILLLVHVGSSERGSVDTVNIVHLAMFCGHYFQRTFIFSLLSRGRPTSLSVMVKAFVFCTLNGYLQSYNLLKCKSYPSNWLTDARFLIGSIIFLAGVAMNIHSDWILRNLRKPGEYVYRIPRGGLFELVSGANFLGEIVEWIGYALATWTFPAFAFAIFTIGCIGPRALHHHRWGVPIRRTSWHGSPGNDRGVEPSHTLNKSTPKFSRLLQNITMKSFQTIPSQEKL</sequence>
<evidence type="ECO:0000256" key="1">
    <source>
        <dbReference type="ARBA" id="ARBA00004141"/>
    </source>
</evidence>
<evidence type="ECO:0000313" key="9">
    <source>
        <dbReference type="RefSeq" id="XP_032803729.1"/>
    </source>
</evidence>
<evidence type="ECO:0000256" key="3">
    <source>
        <dbReference type="ARBA" id="ARBA00022692"/>
    </source>
</evidence>
<dbReference type="AlphaFoldDB" id="A0AAJ7SR67"/>
<dbReference type="KEGG" id="pmrn:116939457"/>
<dbReference type="GO" id="GO:0003865">
    <property type="term" value="F:3-oxo-5-alpha-steroid 4-dehydrogenase activity"/>
    <property type="evidence" value="ECO:0007669"/>
    <property type="project" value="TreeGrafter"/>
</dbReference>
<dbReference type="PROSITE" id="PS50244">
    <property type="entry name" value="S5A_REDUCTASE"/>
    <property type="match status" value="1"/>
</dbReference>
<protein>
    <submittedName>
        <fullName evidence="9">3-oxo-5-alpha-steroid 4-dehydrogenase 2-like isoform X1</fullName>
    </submittedName>
</protein>
<dbReference type="GO" id="GO:0006694">
    <property type="term" value="P:steroid biosynthetic process"/>
    <property type="evidence" value="ECO:0007669"/>
    <property type="project" value="TreeGrafter"/>
</dbReference>
<comment type="similarity">
    <text evidence="2">Belongs to the steroid 5-alpha reductase family.</text>
</comment>
<evidence type="ECO:0000313" key="8">
    <source>
        <dbReference type="Proteomes" id="UP001318040"/>
    </source>
</evidence>
<organism evidence="8 9">
    <name type="scientific">Petromyzon marinus</name>
    <name type="common">Sea lamprey</name>
    <dbReference type="NCBI Taxonomy" id="7757"/>
    <lineage>
        <taxon>Eukaryota</taxon>
        <taxon>Metazoa</taxon>
        <taxon>Chordata</taxon>
        <taxon>Craniata</taxon>
        <taxon>Vertebrata</taxon>
        <taxon>Cyclostomata</taxon>
        <taxon>Hyperoartia</taxon>
        <taxon>Petromyzontiformes</taxon>
        <taxon>Petromyzontidae</taxon>
        <taxon>Petromyzon</taxon>
    </lineage>
</organism>
<dbReference type="Proteomes" id="UP001318040">
    <property type="component" value="Chromosome 6"/>
</dbReference>
<dbReference type="GO" id="GO:0016020">
    <property type="term" value="C:membrane"/>
    <property type="evidence" value="ECO:0007669"/>
    <property type="project" value="UniProtKB-SubCell"/>
</dbReference>
<evidence type="ECO:0000259" key="7">
    <source>
        <dbReference type="Pfam" id="PF02544"/>
    </source>
</evidence>
<gene>
    <name evidence="9" type="primary">LOC116939457</name>
</gene>
<evidence type="ECO:0000256" key="2">
    <source>
        <dbReference type="ARBA" id="ARBA00007742"/>
    </source>
</evidence>
<dbReference type="InterPro" id="IPR001104">
    <property type="entry name" value="3-oxo-5_a-steroid_4-DH_C"/>
</dbReference>
<dbReference type="InterPro" id="IPR039357">
    <property type="entry name" value="SRD5A/TECR"/>
</dbReference>
<evidence type="ECO:0000256" key="4">
    <source>
        <dbReference type="ARBA" id="ARBA00022989"/>
    </source>
</evidence>
<keyword evidence="4 6" id="KW-1133">Transmembrane helix</keyword>
<feature type="transmembrane region" description="Helical" evidence="6">
    <location>
        <begin position="149"/>
        <end position="170"/>
    </location>
</feature>
<evidence type="ECO:0000256" key="5">
    <source>
        <dbReference type="ARBA" id="ARBA00023136"/>
    </source>
</evidence>
<evidence type="ECO:0000256" key="6">
    <source>
        <dbReference type="SAM" id="Phobius"/>
    </source>
</evidence>
<keyword evidence="3 6" id="KW-0812">Transmembrane</keyword>
<keyword evidence="8" id="KW-1185">Reference proteome</keyword>
<accession>A0AAJ7SR67</accession>
<dbReference type="PANTHER" id="PTHR10556:SF37">
    <property type="entry name" value="3-OXO-5-ALPHA-STEROID 4-DEHYDROGENASE 2"/>
    <property type="match status" value="1"/>
</dbReference>
<proteinExistence type="inferred from homology"/>
<dbReference type="Pfam" id="PF02544">
    <property type="entry name" value="Steroid_dh"/>
    <property type="match status" value="1"/>
</dbReference>
<feature type="transmembrane region" description="Helical" evidence="6">
    <location>
        <begin position="204"/>
        <end position="227"/>
    </location>
</feature>
<dbReference type="PANTHER" id="PTHR10556">
    <property type="entry name" value="3-OXO-5-ALPHA-STEROID 4-DEHYDROGENASE"/>
    <property type="match status" value="1"/>
</dbReference>
<feature type="transmembrane region" description="Helical" evidence="6">
    <location>
        <begin position="6"/>
        <end position="27"/>
    </location>
</feature>
<comment type="subcellular location">
    <subcellularLocation>
        <location evidence="1">Membrane</location>
        <topology evidence="1">Multi-pass membrane protein</topology>
    </subcellularLocation>
</comment>